<evidence type="ECO:0000313" key="1">
    <source>
        <dbReference type="EMBL" id="QPZ89697.1"/>
    </source>
</evidence>
<sequence>MAKCIDCTVRSSERGLVGRSSVRQMPNTGAAIALQLISDSTASEAATKEGAIFMGKQNEKAHQAGAGSIRSSEDYAIYPHRDNVSAGATPFKLDDYGDKGALDEGQIVALSDRHRLSMEQARELSLLLGYSLDIDTRLSFFTISRATVERRLHDRKLAKRNRDTELSAVEANALFDSFGFRVVVVEEADASKAAVNHQEAAKTRTDSVTYVSLDEARRILQPDDRRKEQDNRRLHVVESCCYVAQDAGWPLTYTTDSSLTKNQRGGRLIELVKDVIEMVSEGGRVASVHTLKSDIELVRRRFEMRGDLSSKSHKK</sequence>
<organism evidence="1 2">
    <name type="scientific">Thioclava electrotropha</name>
    <dbReference type="NCBI Taxonomy" id="1549850"/>
    <lineage>
        <taxon>Bacteria</taxon>
        <taxon>Pseudomonadati</taxon>
        <taxon>Pseudomonadota</taxon>
        <taxon>Alphaproteobacteria</taxon>
        <taxon>Rhodobacterales</taxon>
        <taxon>Paracoccaceae</taxon>
        <taxon>Thioclava</taxon>
    </lineage>
</organism>
<proteinExistence type="predicted"/>
<evidence type="ECO:0000313" key="2">
    <source>
        <dbReference type="Proteomes" id="UP000192422"/>
    </source>
</evidence>
<name>A0ABX6YPH1_9RHOB</name>
<keyword evidence="2" id="KW-1185">Reference proteome</keyword>
<accession>A0ABX6YPH1</accession>
<dbReference type="RefSeq" id="WP_083079109.1">
    <property type="nucleotide sequence ID" value="NZ_CP053562.1"/>
</dbReference>
<dbReference type="Proteomes" id="UP000192422">
    <property type="component" value="Chromosome"/>
</dbReference>
<reference evidence="1 2" key="1">
    <citation type="submission" date="2020-05" db="EMBL/GenBank/DDBJ databases">
        <title>Thioclava electrotropha strain Elox9 finished genome.</title>
        <authorList>
            <person name="Rowe A.R."/>
            <person name="Wilbanks E.G."/>
        </authorList>
    </citation>
    <scope>NUCLEOTIDE SEQUENCE [LARGE SCALE GENOMIC DNA]</scope>
    <source>
        <strain evidence="1 2">Elox9</strain>
    </source>
</reference>
<gene>
    <name evidence="1" type="ORF">AKL02_001550</name>
</gene>
<dbReference type="EMBL" id="CP053562">
    <property type="protein sequence ID" value="QPZ89697.1"/>
    <property type="molecule type" value="Genomic_DNA"/>
</dbReference>
<protein>
    <submittedName>
        <fullName evidence="1">Uncharacterized protein</fullName>
    </submittedName>
</protein>